<protein>
    <recommendedName>
        <fullName evidence="11">Type I restriction enzyme endonuclease subunit</fullName>
        <shortName evidence="11">R protein</shortName>
        <ecNumber evidence="11">3.1.21.3</ecNumber>
    </recommendedName>
    <alternativeName>
        <fullName evidence="11">Type-1 restriction enzyme R protein</fullName>
    </alternativeName>
</protein>
<keyword evidence="5 11" id="KW-0547">Nucleotide-binding</keyword>
<dbReference type="InterPro" id="IPR051268">
    <property type="entry name" value="Type-I_R_enzyme_R_subunit"/>
</dbReference>
<dbReference type="EMBL" id="JAAXLJ010000017">
    <property type="protein sequence ID" value="NLR19106.1"/>
    <property type="molecule type" value="Genomic_DNA"/>
</dbReference>
<dbReference type="Gene3D" id="3.90.1570.50">
    <property type="match status" value="1"/>
</dbReference>
<comment type="function">
    <text evidence="11">Subunit R is required for both nuclease and ATPase activities, but not for modification.</text>
</comment>
<dbReference type="Pfam" id="PF12008">
    <property type="entry name" value="EcoR124_C"/>
    <property type="match status" value="1"/>
</dbReference>
<evidence type="ECO:0000256" key="11">
    <source>
        <dbReference type="RuleBase" id="RU364115"/>
    </source>
</evidence>
<organism evidence="13 14">
    <name type="scientific">Secundilactobacillus angelensis</name>
    <dbReference type="NCBI Taxonomy" id="2722706"/>
    <lineage>
        <taxon>Bacteria</taxon>
        <taxon>Bacillati</taxon>
        <taxon>Bacillota</taxon>
        <taxon>Bacilli</taxon>
        <taxon>Lactobacillales</taxon>
        <taxon>Lactobacillaceae</taxon>
        <taxon>Secundilactobacillus</taxon>
    </lineage>
</organism>
<keyword evidence="6 11" id="KW-0680">Restriction system</keyword>
<dbReference type="InterPro" id="IPR004473">
    <property type="entry name" value="Restrct_endonuc_typeI_HsdR"/>
</dbReference>
<keyword evidence="9 11" id="KW-0067">ATP-binding</keyword>
<evidence type="ECO:0000256" key="2">
    <source>
        <dbReference type="ARBA" id="ARBA00008598"/>
    </source>
</evidence>
<proteinExistence type="inferred from homology"/>
<keyword evidence="7 13" id="KW-0255">Endonuclease</keyword>
<evidence type="ECO:0000256" key="4">
    <source>
        <dbReference type="ARBA" id="ARBA00022722"/>
    </source>
</evidence>
<dbReference type="InterPro" id="IPR007409">
    <property type="entry name" value="Restrct_endonuc_type1_HsdR_N"/>
</dbReference>
<comment type="catalytic activity">
    <reaction evidence="1 11">
        <text>Endonucleolytic cleavage of DNA to give random double-stranded fragments with terminal 5'-phosphates, ATP is simultaneously hydrolyzed.</text>
        <dbReference type="EC" id="3.1.21.3"/>
    </reaction>
</comment>
<keyword evidence="4" id="KW-0540">Nuclease</keyword>
<dbReference type="NCBIfam" id="TIGR00348">
    <property type="entry name" value="hsdR"/>
    <property type="match status" value="1"/>
</dbReference>
<dbReference type="InterPro" id="IPR014001">
    <property type="entry name" value="Helicase_ATP-bd"/>
</dbReference>
<evidence type="ECO:0000256" key="3">
    <source>
        <dbReference type="ARBA" id="ARBA00011296"/>
    </source>
</evidence>
<dbReference type="Pfam" id="PF18766">
    <property type="entry name" value="SWI2_SNF2"/>
    <property type="match status" value="1"/>
</dbReference>
<feature type="domain" description="Helicase ATP-binding" evidence="12">
    <location>
        <begin position="266"/>
        <end position="440"/>
    </location>
</feature>
<dbReference type="EC" id="3.1.21.3" evidence="11"/>
<dbReference type="Pfam" id="PF22679">
    <property type="entry name" value="T1R_D3-like"/>
    <property type="match status" value="1"/>
</dbReference>
<dbReference type="InterPro" id="IPR040980">
    <property type="entry name" value="SWI2_SNF2"/>
</dbReference>
<dbReference type="InterPro" id="IPR022625">
    <property type="entry name" value="TypeI_RM_Rsu_C"/>
</dbReference>
<evidence type="ECO:0000256" key="6">
    <source>
        <dbReference type="ARBA" id="ARBA00022747"/>
    </source>
</evidence>
<evidence type="ECO:0000256" key="8">
    <source>
        <dbReference type="ARBA" id="ARBA00022801"/>
    </source>
</evidence>
<gene>
    <name evidence="13" type="ORF">HC026_09300</name>
</gene>
<dbReference type="Proteomes" id="UP000763447">
    <property type="component" value="Unassembled WGS sequence"/>
</dbReference>
<dbReference type="CDD" id="cd18800">
    <property type="entry name" value="SF2_C_EcoR124I-like"/>
    <property type="match status" value="1"/>
</dbReference>
<sequence>MAEAAMEQKLIDSLTKGTNQWVLREDLKNVPQLWNNFFRILSANNKAKLADIALTENEKQTIKTQIIQPTFYRAAEFMSGANGQVRFHLKRDDSTLPDADLLILDNSNISGGSSVYEVVHQVEVPKGMALDQDRRFDVTLLINGLPMIHIELKAPQQPYMKAFNQINKYISEGKFTDIFCFVEMFVVTNGTSTRYISAGGQLNPKFLTSWVDEQNKLVDNYLDFSREVLSIPAAHHMIADYTVLDSEAKNIILLRPYQIHAIEAIFKASRERQSGFIWHTTGSGKTLTSYKVARNLLQLPSIQKTIFLIDRKDLDAQTTGAFQTYANNDTISVKETKNSYDLADQLVDGNRTVVVTTRQKLKTIFKRIEENPGLSKKYEKLKSLNLAFIVDECHRTVTPTQKRELDKFFNRQPLWYGFTGTPIFDENARAENGKDARTTEQLYGPILHEYTIKDALRDKAVLGFKTDNLGDSKEEKADEADTHGLDQVYLSDQHMRAVVEKILYLAYRKQGLINGHRYSAIFTTSSIKQAQRYYSLFKDVIEQGGVPKRIKEVAPDFPRIAVTYSISENDDDSEVDQEAMKHSMADYNAMFHTNYSMAELGSYNRNVNDRLARKKKPYQAPHQQLDIVIVVDRLLTGFDSPNLSTLYVDRRPMNPQNIIQAFSRTNRIYDSGKAWGQIVTFQYPEAFSEAIDDALRLYSHGGSNDVLAPTWKVARKRYVKARKTFDKYLQPDSLQSIENAPKKDRKQFVKDFQELDKHTAAIQTYDELDNQSELPEEEQLNMPEISEEKMDELRGTYENVLESLKKDPPIDDDESEINDDYELESFHIKEINERYIVALIQAYVPDEDNQSSEMNQDDVNEINGYINDLGKKNEKLADIMRSLWKKIQDDPERYRGQQVDQILESMVDDESQKLMKDFANQYQLKYDNFKYVMAHYNPESDKQQQGMLDLLDKMSYNRFKSFNPNSETSNMLKWKKHVKAEIKEYFTDKIQPLIDRSN</sequence>
<dbReference type="SMART" id="SM00487">
    <property type="entry name" value="DEXDc"/>
    <property type="match status" value="1"/>
</dbReference>
<evidence type="ECO:0000256" key="1">
    <source>
        <dbReference type="ARBA" id="ARBA00000851"/>
    </source>
</evidence>
<keyword evidence="14" id="KW-1185">Reference proteome</keyword>
<evidence type="ECO:0000256" key="7">
    <source>
        <dbReference type="ARBA" id="ARBA00022759"/>
    </source>
</evidence>
<keyword evidence="10 11" id="KW-0238">DNA-binding</keyword>
<reference evidence="13 14" key="1">
    <citation type="submission" date="2020-04" db="EMBL/GenBank/DDBJ databases">
        <title>A novel species of genus Lactobacillus that was isolated from fermented food Zha-chili.</title>
        <authorList>
            <person name="Zhang Z."/>
        </authorList>
    </citation>
    <scope>NUCLEOTIDE SEQUENCE [LARGE SCALE GENOMIC DNA]</scope>
    <source>
        <strain evidence="14">HBUAS51383</strain>
    </source>
</reference>
<dbReference type="RefSeq" id="WP_168925690.1">
    <property type="nucleotide sequence ID" value="NZ_JAAXLJ010000017.1"/>
</dbReference>
<evidence type="ECO:0000313" key="14">
    <source>
        <dbReference type="Proteomes" id="UP000763447"/>
    </source>
</evidence>
<dbReference type="CDD" id="cd22332">
    <property type="entry name" value="HsdR_N"/>
    <property type="match status" value="1"/>
</dbReference>
<accession>A0ABX1KYT1</accession>
<dbReference type="PANTHER" id="PTHR30195">
    <property type="entry name" value="TYPE I SITE-SPECIFIC DEOXYRIBONUCLEASE PROTEIN SUBUNIT M AND R"/>
    <property type="match status" value="1"/>
</dbReference>
<dbReference type="Pfam" id="PF04313">
    <property type="entry name" value="HSDR_N"/>
    <property type="match status" value="1"/>
</dbReference>
<evidence type="ECO:0000256" key="10">
    <source>
        <dbReference type="ARBA" id="ARBA00023125"/>
    </source>
</evidence>
<keyword evidence="8 11" id="KW-0378">Hydrolase</keyword>
<dbReference type="PANTHER" id="PTHR30195:SF16">
    <property type="entry name" value="TYPE I RESTRICTION ENZYME ENDONUCLEASE SUBUNIT"/>
    <property type="match status" value="1"/>
</dbReference>
<comment type="subunit">
    <text evidence="3 11">The type I restriction/modification system is composed of three polypeptides R, M and S.</text>
</comment>
<dbReference type="InterPro" id="IPR055180">
    <property type="entry name" value="HsdR_RecA-like_helicase_dom_2"/>
</dbReference>
<dbReference type="Gene3D" id="3.40.50.300">
    <property type="entry name" value="P-loop containing nucleotide triphosphate hydrolases"/>
    <property type="match status" value="2"/>
</dbReference>
<name>A0ABX1KYT1_9LACO</name>
<dbReference type="SUPFAM" id="SSF52540">
    <property type="entry name" value="P-loop containing nucleoside triphosphate hydrolases"/>
    <property type="match status" value="2"/>
</dbReference>
<comment type="similarity">
    <text evidence="2 11">Belongs to the HsdR family.</text>
</comment>
<evidence type="ECO:0000256" key="9">
    <source>
        <dbReference type="ARBA" id="ARBA00022840"/>
    </source>
</evidence>
<dbReference type="GO" id="GO:0004519">
    <property type="term" value="F:endonuclease activity"/>
    <property type="evidence" value="ECO:0007669"/>
    <property type="project" value="UniProtKB-KW"/>
</dbReference>
<evidence type="ECO:0000259" key="12">
    <source>
        <dbReference type="PROSITE" id="PS51192"/>
    </source>
</evidence>
<evidence type="ECO:0000313" key="13">
    <source>
        <dbReference type="EMBL" id="NLR19106.1"/>
    </source>
</evidence>
<dbReference type="InterPro" id="IPR027417">
    <property type="entry name" value="P-loop_NTPase"/>
</dbReference>
<evidence type="ECO:0000256" key="5">
    <source>
        <dbReference type="ARBA" id="ARBA00022741"/>
    </source>
</evidence>
<dbReference type="PROSITE" id="PS51192">
    <property type="entry name" value="HELICASE_ATP_BIND_1"/>
    <property type="match status" value="1"/>
</dbReference>
<comment type="caution">
    <text evidence="13">The sequence shown here is derived from an EMBL/GenBank/DDBJ whole genome shotgun (WGS) entry which is preliminary data.</text>
</comment>